<keyword evidence="2" id="KW-0472">Membrane</keyword>
<organism evidence="4 5">
    <name type="scientific">Paractinoplanes aksuensis</name>
    <dbReference type="NCBI Taxonomy" id="2939490"/>
    <lineage>
        <taxon>Bacteria</taxon>
        <taxon>Bacillati</taxon>
        <taxon>Actinomycetota</taxon>
        <taxon>Actinomycetes</taxon>
        <taxon>Micromonosporales</taxon>
        <taxon>Micromonosporaceae</taxon>
        <taxon>Paractinoplanes</taxon>
    </lineage>
</organism>
<dbReference type="RefSeq" id="WP_253244031.1">
    <property type="nucleotide sequence ID" value="NZ_JAMYJR010000078.1"/>
</dbReference>
<dbReference type="InterPro" id="IPR000160">
    <property type="entry name" value="GGDEF_dom"/>
</dbReference>
<dbReference type="EMBL" id="JAMYJR010000078">
    <property type="protein sequence ID" value="MCO8278031.1"/>
    <property type="molecule type" value="Genomic_DNA"/>
</dbReference>
<keyword evidence="2" id="KW-0812">Transmembrane</keyword>
<dbReference type="InterPro" id="IPR043128">
    <property type="entry name" value="Rev_trsase/Diguanyl_cyclase"/>
</dbReference>
<dbReference type="InterPro" id="IPR029787">
    <property type="entry name" value="Nucleotide_cyclase"/>
</dbReference>
<evidence type="ECO:0000313" key="4">
    <source>
        <dbReference type="EMBL" id="MCO8278031.1"/>
    </source>
</evidence>
<dbReference type="CDD" id="cd01949">
    <property type="entry name" value="GGDEF"/>
    <property type="match status" value="1"/>
</dbReference>
<feature type="transmembrane region" description="Helical" evidence="2">
    <location>
        <begin position="129"/>
        <end position="149"/>
    </location>
</feature>
<dbReference type="PANTHER" id="PTHR45138">
    <property type="entry name" value="REGULATORY COMPONENTS OF SENSORY TRANSDUCTION SYSTEM"/>
    <property type="match status" value="1"/>
</dbReference>
<feature type="transmembrane region" description="Helical" evidence="2">
    <location>
        <begin position="53"/>
        <end position="73"/>
    </location>
</feature>
<feature type="region of interest" description="Disordered" evidence="1">
    <location>
        <begin position="342"/>
        <end position="361"/>
    </location>
</feature>
<evidence type="ECO:0000256" key="1">
    <source>
        <dbReference type="SAM" id="MobiDB-lite"/>
    </source>
</evidence>
<evidence type="ECO:0000256" key="2">
    <source>
        <dbReference type="SAM" id="Phobius"/>
    </source>
</evidence>
<gene>
    <name evidence="4" type="ORF">M1L60_46415</name>
</gene>
<evidence type="ECO:0000313" key="5">
    <source>
        <dbReference type="Proteomes" id="UP001523369"/>
    </source>
</evidence>
<feature type="transmembrane region" description="Helical" evidence="2">
    <location>
        <begin position="155"/>
        <end position="174"/>
    </location>
</feature>
<dbReference type="Proteomes" id="UP001523369">
    <property type="component" value="Unassembled WGS sequence"/>
</dbReference>
<accession>A0ABT1E6Z8</accession>
<dbReference type="Pfam" id="PF00990">
    <property type="entry name" value="GGDEF"/>
    <property type="match status" value="1"/>
</dbReference>
<proteinExistence type="predicted"/>
<keyword evidence="5" id="KW-1185">Reference proteome</keyword>
<dbReference type="PROSITE" id="PS50887">
    <property type="entry name" value="GGDEF"/>
    <property type="match status" value="1"/>
</dbReference>
<feature type="transmembrane region" description="Helical" evidence="2">
    <location>
        <begin position="80"/>
        <end position="99"/>
    </location>
</feature>
<feature type="transmembrane region" description="Helical" evidence="2">
    <location>
        <begin position="29"/>
        <end position="47"/>
    </location>
</feature>
<keyword evidence="2" id="KW-1133">Transmembrane helix</keyword>
<dbReference type="NCBIfam" id="TIGR00254">
    <property type="entry name" value="GGDEF"/>
    <property type="match status" value="1"/>
</dbReference>
<feature type="domain" description="GGDEF" evidence="3">
    <location>
        <begin position="218"/>
        <end position="352"/>
    </location>
</feature>
<dbReference type="PANTHER" id="PTHR45138:SF9">
    <property type="entry name" value="DIGUANYLATE CYCLASE DGCM-RELATED"/>
    <property type="match status" value="1"/>
</dbReference>
<dbReference type="SMART" id="SM00267">
    <property type="entry name" value="GGDEF"/>
    <property type="match status" value="1"/>
</dbReference>
<dbReference type="Gene3D" id="3.30.70.270">
    <property type="match status" value="1"/>
</dbReference>
<dbReference type="InterPro" id="IPR050469">
    <property type="entry name" value="Diguanylate_Cyclase"/>
</dbReference>
<dbReference type="SUPFAM" id="SSF55073">
    <property type="entry name" value="Nucleotide cyclase"/>
    <property type="match status" value="1"/>
</dbReference>
<sequence>MGLVRLLVTASVAAGTALGPRNLRTARRWVAIIIGSATAVFVGSALLSESSLMGVHLICAAVLALFCSILMVLPENRTAPLCVVGPLLGTAGIVTLDLGTADASLTGQIFFCIPVLYASVHLRVPGAVLITAAAVIGDTVVVYTLLPAGQALTELAFMACLLILMAAVLTRATVTQHRLIAQLQHQAAVDPLTGMATRRVLDDRARAAITATTHEPRNGPGLIWLDVDNFKTINDTHGHVTGDEALIHITTVLRRHCTPHDTLTRMGGDEIAILLPRCDLHSLIRQAQHIVDAVRHDPLHLADGRELSLSVSAGTAHLSQHGHDLRDLYAAADAALYDAKRNGRGRLGRTPAADPTPPRADNVATRVAADQRASRSAATPRLFLPYGE</sequence>
<protein>
    <submittedName>
        <fullName evidence="4">GGDEF domain-containing protein</fullName>
    </submittedName>
</protein>
<evidence type="ECO:0000259" key="3">
    <source>
        <dbReference type="PROSITE" id="PS50887"/>
    </source>
</evidence>
<name>A0ABT1E6Z8_9ACTN</name>
<reference evidence="4 5" key="1">
    <citation type="submission" date="2022-06" db="EMBL/GenBank/DDBJ databases">
        <title>New Species of the Genus Actinoplanes, ActinopZanes ferrugineus.</title>
        <authorList>
            <person name="Ding P."/>
        </authorList>
    </citation>
    <scope>NUCLEOTIDE SEQUENCE [LARGE SCALE GENOMIC DNA]</scope>
    <source>
        <strain evidence="4 5">TRM88003</strain>
    </source>
</reference>
<comment type="caution">
    <text evidence="4">The sequence shown here is derived from an EMBL/GenBank/DDBJ whole genome shotgun (WGS) entry which is preliminary data.</text>
</comment>